<accession>A0A8H5CD59</accession>
<comment type="caution">
    <text evidence="3">The sequence shown here is derived from an EMBL/GenBank/DDBJ whole genome shotgun (WGS) entry which is preliminary data.</text>
</comment>
<sequence>MRFLCSPFSTLALLVASLSSLSNAQSGVGIRLKQIKNLVTFGDSYTDVGPGYSSNGGTPWPIYTAGYAGVKLFPYAKGGATCSNELTYRPFPPLFGSQLPKYFEEKGSLDLQPEETIYTLWIGTNDVGSNALLTGNPGTKASLVAVTDCMVNWVKVLYESDVRNFIFQNMIPLETVPIYAPVSWPNKFWTAERNSTEWSVFMRELVLSGNELTKLKLEALAPKLPGAHIALFDSHSLFADMYSNPGSYLNGTAPVNVTGAIDTCYYEVGATSPRSCVKVEGDANRDSYLWYDELHPSEQADRIVAREIAEVIEGKENRWTSWIS</sequence>
<dbReference type="InterPro" id="IPR036514">
    <property type="entry name" value="SGNH_hydro_sf"/>
</dbReference>
<dbReference type="EMBL" id="JAACJK010000007">
    <property type="protein sequence ID" value="KAF5339632.1"/>
    <property type="molecule type" value="Genomic_DNA"/>
</dbReference>
<dbReference type="GO" id="GO:0016788">
    <property type="term" value="F:hydrolase activity, acting on ester bonds"/>
    <property type="evidence" value="ECO:0007669"/>
    <property type="project" value="InterPro"/>
</dbReference>
<feature type="chain" id="PRO_5034757480" description="Carbohydrate esterase family 16 protein" evidence="2">
    <location>
        <begin position="25"/>
        <end position="324"/>
    </location>
</feature>
<dbReference type="InterPro" id="IPR001087">
    <property type="entry name" value="GDSL"/>
</dbReference>
<dbReference type="CDD" id="cd01846">
    <property type="entry name" value="fatty_acyltransferase_like"/>
    <property type="match status" value="1"/>
</dbReference>
<evidence type="ECO:0008006" key="5">
    <source>
        <dbReference type="Google" id="ProtNLM"/>
    </source>
</evidence>
<dbReference type="OrthoDB" id="1600564at2759"/>
<dbReference type="Gene3D" id="3.40.50.1110">
    <property type="entry name" value="SGNH hydrolase"/>
    <property type="match status" value="1"/>
</dbReference>
<dbReference type="PANTHER" id="PTHR45648:SF22">
    <property type="entry name" value="GDSL LIPASE_ACYLHYDROLASE FAMILY PROTEIN (AFU_ORTHOLOGUE AFUA_4G14700)"/>
    <property type="match status" value="1"/>
</dbReference>
<feature type="signal peptide" evidence="2">
    <location>
        <begin position="1"/>
        <end position="24"/>
    </location>
</feature>
<proteinExistence type="predicted"/>
<dbReference type="SUPFAM" id="SSF52266">
    <property type="entry name" value="SGNH hydrolase"/>
    <property type="match status" value="1"/>
</dbReference>
<dbReference type="Proteomes" id="UP000541558">
    <property type="component" value="Unassembled WGS sequence"/>
</dbReference>
<dbReference type="AlphaFoldDB" id="A0A8H5CD59"/>
<keyword evidence="1" id="KW-0378">Hydrolase</keyword>
<protein>
    <recommendedName>
        <fullName evidence="5">Carbohydrate esterase family 16 protein</fullName>
    </recommendedName>
</protein>
<keyword evidence="4" id="KW-1185">Reference proteome</keyword>
<evidence type="ECO:0000256" key="2">
    <source>
        <dbReference type="SAM" id="SignalP"/>
    </source>
</evidence>
<name>A0A8H5CD59_9AGAR</name>
<dbReference type="InterPro" id="IPR051058">
    <property type="entry name" value="GDSL_Est/Lipase"/>
</dbReference>
<evidence type="ECO:0000313" key="4">
    <source>
        <dbReference type="Proteomes" id="UP000541558"/>
    </source>
</evidence>
<keyword evidence="2" id="KW-0732">Signal</keyword>
<reference evidence="3 4" key="1">
    <citation type="journal article" date="2020" name="ISME J.">
        <title>Uncovering the hidden diversity of litter-decomposition mechanisms in mushroom-forming fungi.</title>
        <authorList>
            <person name="Floudas D."/>
            <person name="Bentzer J."/>
            <person name="Ahren D."/>
            <person name="Johansson T."/>
            <person name="Persson P."/>
            <person name="Tunlid A."/>
        </authorList>
    </citation>
    <scope>NUCLEOTIDE SEQUENCE [LARGE SCALE GENOMIC DNA]</scope>
    <source>
        <strain evidence="3 4">CBS 175.51</strain>
    </source>
</reference>
<dbReference type="PANTHER" id="PTHR45648">
    <property type="entry name" value="GDSL LIPASE/ACYLHYDROLASE FAMILY PROTEIN (AFU_ORTHOLOGUE AFUA_4G14700)"/>
    <property type="match status" value="1"/>
</dbReference>
<organism evidence="3 4">
    <name type="scientific">Ephemerocybe angulata</name>
    <dbReference type="NCBI Taxonomy" id="980116"/>
    <lineage>
        <taxon>Eukaryota</taxon>
        <taxon>Fungi</taxon>
        <taxon>Dikarya</taxon>
        <taxon>Basidiomycota</taxon>
        <taxon>Agaricomycotina</taxon>
        <taxon>Agaricomycetes</taxon>
        <taxon>Agaricomycetidae</taxon>
        <taxon>Agaricales</taxon>
        <taxon>Agaricineae</taxon>
        <taxon>Psathyrellaceae</taxon>
        <taxon>Ephemerocybe</taxon>
    </lineage>
</organism>
<gene>
    <name evidence="3" type="ORF">D9611_011511</name>
</gene>
<dbReference type="Pfam" id="PF00657">
    <property type="entry name" value="Lipase_GDSL"/>
    <property type="match status" value="1"/>
</dbReference>
<evidence type="ECO:0000313" key="3">
    <source>
        <dbReference type="EMBL" id="KAF5339632.1"/>
    </source>
</evidence>
<evidence type="ECO:0000256" key="1">
    <source>
        <dbReference type="ARBA" id="ARBA00022801"/>
    </source>
</evidence>